<reference evidence="2" key="2">
    <citation type="submission" date="2019-06" db="EMBL/GenBank/DDBJ databases">
        <title>Genomics analysis of Aphanomyces spp. identifies a new class of oomycete effector associated with host adaptation.</title>
        <authorList>
            <person name="Gaulin E."/>
        </authorList>
    </citation>
    <scope>NUCLEOTIDE SEQUENCE</scope>
    <source>
        <strain evidence="2">CBS 578.67</strain>
    </source>
</reference>
<proteinExistence type="predicted"/>
<evidence type="ECO:0000313" key="2">
    <source>
        <dbReference type="EMBL" id="KAF0687183.1"/>
    </source>
</evidence>
<dbReference type="Pfam" id="PF05018">
    <property type="entry name" value="CFA20_dom"/>
    <property type="match status" value="1"/>
</dbReference>
<feature type="domain" description="CFA20" evidence="1">
    <location>
        <begin position="215"/>
        <end position="327"/>
    </location>
</feature>
<evidence type="ECO:0000313" key="3">
    <source>
        <dbReference type="EMBL" id="VFT97714.1"/>
    </source>
</evidence>
<protein>
    <submittedName>
        <fullName evidence="3">Aste57867_21039 protein</fullName>
    </submittedName>
</protein>
<dbReference type="OrthoDB" id="7486196at2759"/>
<accession>A0A485LGF8</accession>
<name>A0A485LGF8_9STRA</name>
<dbReference type="InterPro" id="IPR007714">
    <property type="entry name" value="CFA20_dom"/>
</dbReference>
<sequence length="331" mass="36812">MELSCGDESTYSCKGAFVLTDRWGGMWDGATTGWLGWAATYCCMKLDVTASDGVDVVDKAIVSNGCGPGCLAGSAMPGTYFSYSNKCLCWSKNAALMRPAVGVWHWRRSNRFRNRPTPPFRPHRLAISTMTMESPIDELGQDDVKFIDALLPCRSAETGDILSLEDHPAVLVADDECHHVGGDNIVHVVDDVEAQQPAVEIRGSDARLVLQCHSVMRYLVLFAKNMDAFFAFEVEMLDDKKIYREFHITNARSLARVTGNACQMPLAFGRGGSGWRYICLDVQRMCLEAFGTQHVATVQVRIHATCRLLRAYFQEIEYSDAELPSYLALLE</sequence>
<organism evidence="3 4">
    <name type="scientific">Aphanomyces stellatus</name>
    <dbReference type="NCBI Taxonomy" id="120398"/>
    <lineage>
        <taxon>Eukaryota</taxon>
        <taxon>Sar</taxon>
        <taxon>Stramenopiles</taxon>
        <taxon>Oomycota</taxon>
        <taxon>Saprolegniomycetes</taxon>
        <taxon>Saprolegniales</taxon>
        <taxon>Verrucalvaceae</taxon>
        <taxon>Aphanomyces</taxon>
    </lineage>
</organism>
<dbReference type="PANTHER" id="PTHR12458">
    <property type="entry name" value="ORF PROTEIN"/>
    <property type="match status" value="1"/>
</dbReference>
<dbReference type="InterPro" id="IPR040441">
    <property type="entry name" value="CFA20/CFAP20DC"/>
</dbReference>
<evidence type="ECO:0000259" key="1">
    <source>
        <dbReference type="Pfam" id="PF05018"/>
    </source>
</evidence>
<dbReference type="EMBL" id="VJMH01006956">
    <property type="protein sequence ID" value="KAF0687183.1"/>
    <property type="molecule type" value="Genomic_DNA"/>
</dbReference>
<dbReference type="AlphaFoldDB" id="A0A485LGF8"/>
<keyword evidence="4" id="KW-1185">Reference proteome</keyword>
<gene>
    <name evidence="3" type="primary">Aste57867_21039</name>
    <name evidence="2" type="ORF">As57867_020971</name>
    <name evidence="3" type="ORF">ASTE57867_21039</name>
</gene>
<dbReference type="Proteomes" id="UP000332933">
    <property type="component" value="Unassembled WGS sequence"/>
</dbReference>
<reference evidence="3 4" key="1">
    <citation type="submission" date="2019-03" db="EMBL/GenBank/DDBJ databases">
        <authorList>
            <person name="Gaulin E."/>
            <person name="Dumas B."/>
        </authorList>
    </citation>
    <scope>NUCLEOTIDE SEQUENCE [LARGE SCALE GENOMIC DNA]</scope>
    <source>
        <strain evidence="3">CBS 568.67</strain>
    </source>
</reference>
<dbReference type="EMBL" id="CAADRA010006982">
    <property type="protein sequence ID" value="VFT97714.1"/>
    <property type="molecule type" value="Genomic_DNA"/>
</dbReference>
<evidence type="ECO:0000313" key="4">
    <source>
        <dbReference type="Proteomes" id="UP000332933"/>
    </source>
</evidence>